<reference evidence="2 3" key="1">
    <citation type="submission" date="2014-08" db="EMBL/GenBank/DDBJ databases">
        <authorList>
            <person name="den Bakker H.C."/>
        </authorList>
    </citation>
    <scope>NUCLEOTIDE SEQUENCE [LARGE SCALE GENOMIC DNA]</scope>
    <source>
        <strain evidence="2 3">DSM 18334</strain>
    </source>
</reference>
<keyword evidence="1" id="KW-1133">Transmembrane helix</keyword>
<evidence type="ECO:0000313" key="2">
    <source>
        <dbReference type="EMBL" id="KGE17233.1"/>
    </source>
</evidence>
<feature type="transmembrane region" description="Helical" evidence="1">
    <location>
        <begin position="12"/>
        <end position="29"/>
    </location>
</feature>
<feature type="transmembrane region" description="Helical" evidence="1">
    <location>
        <begin position="205"/>
        <end position="222"/>
    </location>
</feature>
<dbReference type="STRING" id="268407.PWYN_21645"/>
<keyword evidence="1" id="KW-0472">Membrane</keyword>
<keyword evidence="3" id="KW-1185">Reference proteome</keyword>
<dbReference type="Proteomes" id="UP000029734">
    <property type="component" value="Unassembled WGS sequence"/>
</dbReference>
<evidence type="ECO:0000313" key="3">
    <source>
        <dbReference type="Proteomes" id="UP000029734"/>
    </source>
</evidence>
<dbReference type="eggNOG" id="ENOG502ZBBG">
    <property type="taxonomic scope" value="Bacteria"/>
</dbReference>
<organism evidence="2 3">
    <name type="scientific">Paenibacillus wynnii</name>
    <dbReference type="NCBI Taxonomy" id="268407"/>
    <lineage>
        <taxon>Bacteria</taxon>
        <taxon>Bacillati</taxon>
        <taxon>Bacillota</taxon>
        <taxon>Bacilli</taxon>
        <taxon>Bacillales</taxon>
        <taxon>Paenibacillaceae</taxon>
        <taxon>Paenibacillus</taxon>
    </lineage>
</organism>
<evidence type="ECO:0000256" key="1">
    <source>
        <dbReference type="SAM" id="Phobius"/>
    </source>
</evidence>
<protein>
    <submittedName>
        <fullName evidence="2">Uncharacterized protein</fullName>
    </submittedName>
</protein>
<feature type="transmembrane region" description="Helical" evidence="1">
    <location>
        <begin position="141"/>
        <end position="161"/>
    </location>
</feature>
<reference evidence="2 3" key="2">
    <citation type="submission" date="2014-10" db="EMBL/GenBank/DDBJ databases">
        <title>Comparative genomics of the Paenibacillus odorifer group.</title>
        <authorList>
            <person name="Tsai Y.-C."/>
            <person name="Martin N."/>
            <person name="Korlach J."/>
            <person name="Wiedmann M."/>
        </authorList>
    </citation>
    <scope>NUCLEOTIDE SEQUENCE [LARGE SCALE GENOMIC DNA]</scope>
    <source>
        <strain evidence="2 3">DSM 18334</strain>
    </source>
</reference>
<name>A0A098M5C2_9BACL</name>
<gene>
    <name evidence="2" type="ORF">PWYN_21645</name>
</gene>
<accession>A0A098M5C2</accession>
<feature type="transmembrane region" description="Helical" evidence="1">
    <location>
        <begin position="36"/>
        <end position="55"/>
    </location>
</feature>
<feature type="transmembrane region" description="Helical" evidence="1">
    <location>
        <begin position="61"/>
        <end position="80"/>
    </location>
</feature>
<feature type="transmembrane region" description="Helical" evidence="1">
    <location>
        <begin position="101"/>
        <end position="121"/>
    </location>
</feature>
<sequence length="233" mass="25483">MAAQARAQDGVTLFLGIPLLILSLIMTLQGLIKGRLMLTGTLGFFLYTYASYSFLAMYNSMFLVYVTLFSASLFAFILSITSFDKSTLHSYFNDKLPAKSIGAFLWFIGFVIAMMWLGKIVNPLIEGSTPDILQHYTTLTIQALDLAIIVPLAVITGYMVIRRQSFGYLLASVVIIKGVTLLTSISAMLGAMIYAGVDVSPAEVIIFPVFNAGIIVCFIILLKNVRETGTTTI</sequence>
<keyword evidence="1" id="KW-0812">Transmembrane</keyword>
<dbReference type="AlphaFoldDB" id="A0A098M5C2"/>
<dbReference type="EMBL" id="JQCR01000003">
    <property type="protein sequence ID" value="KGE17233.1"/>
    <property type="molecule type" value="Genomic_DNA"/>
</dbReference>
<comment type="caution">
    <text evidence="2">The sequence shown here is derived from an EMBL/GenBank/DDBJ whole genome shotgun (WGS) entry which is preliminary data.</text>
</comment>
<proteinExistence type="predicted"/>
<feature type="transmembrane region" description="Helical" evidence="1">
    <location>
        <begin position="168"/>
        <end position="193"/>
    </location>
</feature>